<evidence type="ECO:0000259" key="2">
    <source>
        <dbReference type="PROSITE" id="PS50222"/>
    </source>
</evidence>
<dbReference type="AlphaFoldDB" id="A0AAD7ILX4"/>
<evidence type="ECO:0000313" key="3">
    <source>
        <dbReference type="EMBL" id="KAJ7744761.1"/>
    </source>
</evidence>
<dbReference type="PROSITE" id="PS00018">
    <property type="entry name" value="EF_HAND_1"/>
    <property type="match status" value="1"/>
</dbReference>
<evidence type="ECO:0000256" key="1">
    <source>
        <dbReference type="SAM" id="MobiDB-lite"/>
    </source>
</evidence>
<dbReference type="GO" id="GO:0005509">
    <property type="term" value="F:calcium ion binding"/>
    <property type="evidence" value="ECO:0007669"/>
    <property type="project" value="InterPro"/>
</dbReference>
<dbReference type="InterPro" id="IPR018247">
    <property type="entry name" value="EF_Hand_1_Ca_BS"/>
</dbReference>
<dbReference type="InterPro" id="IPR002048">
    <property type="entry name" value="EF_hand_dom"/>
</dbReference>
<feature type="compositionally biased region" description="Polar residues" evidence="1">
    <location>
        <begin position="680"/>
        <end position="689"/>
    </location>
</feature>
<evidence type="ECO:0000313" key="4">
    <source>
        <dbReference type="Proteomes" id="UP001215280"/>
    </source>
</evidence>
<dbReference type="Proteomes" id="UP001215280">
    <property type="component" value="Unassembled WGS sequence"/>
</dbReference>
<keyword evidence="4" id="KW-1185">Reference proteome</keyword>
<dbReference type="PROSITE" id="PS50222">
    <property type="entry name" value="EF_HAND_2"/>
    <property type="match status" value="1"/>
</dbReference>
<organism evidence="3 4">
    <name type="scientific">Mycena maculata</name>
    <dbReference type="NCBI Taxonomy" id="230809"/>
    <lineage>
        <taxon>Eukaryota</taxon>
        <taxon>Fungi</taxon>
        <taxon>Dikarya</taxon>
        <taxon>Basidiomycota</taxon>
        <taxon>Agaricomycotina</taxon>
        <taxon>Agaricomycetes</taxon>
        <taxon>Agaricomycetidae</taxon>
        <taxon>Agaricales</taxon>
        <taxon>Marasmiineae</taxon>
        <taxon>Mycenaceae</taxon>
        <taxon>Mycena</taxon>
    </lineage>
</organism>
<accession>A0AAD7ILX4</accession>
<dbReference type="EMBL" id="JARJLG010000106">
    <property type="protein sequence ID" value="KAJ7744761.1"/>
    <property type="molecule type" value="Genomic_DNA"/>
</dbReference>
<comment type="caution">
    <text evidence="3">The sequence shown here is derived from an EMBL/GenBank/DDBJ whole genome shotgun (WGS) entry which is preliminary data.</text>
</comment>
<sequence>MANLSKAQTVVDDIVASEAWTVVKENVTAVLAPAKDVVLILDSVTKYIPAVMVAESVLSVIIKHELERQENDKNILVVYHTISIFWFTLCNLQTIFRAAEHIKGELDTFFQEVNKTTQDFGNFREVYYRHGHFARTLRSSEYRKKLADFAQGFVDHKSKLQFILVENSALQITDMSVNVNGVSAKLDAVTAKLDQALAVIAKQTPLEVSVAKQLQENGGEKALQNPQFLNELARNTFGAEEDLSPQVHASLRQGLDEALTANMPMFTLKVEAAQKEMSEAVERSTETIMQQLNSGPYQLIKDEDIKEVWKSMNWRISCKSRHFVDAVHNHFAQKFGEHRHRAGKVHPDQWTLNILSQVIYYPSISDAIDDDGSGYISVHEVNQFFKSRPKEWSAVQWLSFWAAGWKQNALAYKTRCKVVFSDLEAAARTVLPQNRRGVKAYIKTSGLSELWLVVNSLTGDGVAHHSAHHTPETAPLNALRAEIMQKEIDHIRSRLERIQYQLESPETVLAVLGTHRLEGFILCFLDLILDRHYQIIEAANTLVLGDREFETMIFSLRNLVAAFSARYHSIIASWKQQRLDTGFLVECFAGGLFNDWHEVFQDNPVAYEGGETPKTSGSQIPSTSPRQRSPPPRPEDILVFPLPPQPSPTRTSSEDSSAGSPPPRLAPLPHPQGPRRRSFQRPNRSSTSTDYFYHFDFERRPSERPVSTADPASISEVYRKTKKPKIEDRITSLETELSDIKGMLNHLILLSTPNHGDT</sequence>
<feature type="domain" description="EF-hand" evidence="2">
    <location>
        <begin position="366"/>
        <end position="391"/>
    </location>
</feature>
<gene>
    <name evidence="3" type="ORF">DFH07DRAFT_834265</name>
</gene>
<feature type="region of interest" description="Disordered" evidence="1">
    <location>
        <begin position="605"/>
        <end position="689"/>
    </location>
</feature>
<feature type="compositionally biased region" description="Pro residues" evidence="1">
    <location>
        <begin position="660"/>
        <end position="672"/>
    </location>
</feature>
<name>A0AAD7ILX4_9AGAR</name>
<protein>
    <recommendedName>
        <fullName evidence="2">EF-hand domain-containing protein</fullName>
    </recommendedName>
</protein>
<reference evidence="3" key="1">
    <citation type="submission" date="2023-03" db="EMBL/GenBank/DDBJ databases">
        <title>Massive genome expansion in bonnet fungi (Mycena s.s.) driven by repeated elements and novel gene families across ecological guilds.</title>
        <authorList>
            <consortium name="Lawrence Berkeley National Laboratory"/>
            <person name="Harder C.B."/>
            <person name="Miyauchi S."/>
            <person name="Viragh M."/>
            <person name="Kuo A."/>
            <person name="Thoen E."/>
            <person name="Andreopoulos B."/>
            <person name="Lu D."/>
            <person name="Skrede I."/>
            <person name="Drula E."/>
            <person name="Henrissat B."/>
            <person name="Morin E."/>
            <person name="Kohler A."/>
            <person name="Barry K."/>
            <person name="LaButti K."/>
            <person name="Morin E."/>
            <person name="Salamov A."/>
            <person name="Lipzen A."/>
            <person name="Mereny Z."/>
            <person name="Hegedus B."/>
            <person name="Baldrian P."/>
            <person name="Stursova M."/>
            <person name="Weitz H."/>
            <person name="Taylor A."/>
            <person name="Grigoriev I.V."/>
            <person name="Nagy L.G."/>
            <person name="Martin F."/>
            <person name="Kauserud H."/>
        </authorList>
    </citation>
    <scope>NUCLEOTIDE SEQUENCE</scope>
    <source>
        <strain evidence="3">CBHHK188m</strain>
    </source>
</reference>
<proteinExistence type="predicted"/>